<keyword evidence="2 6" id="KW-1003">Cell membrane</keyword>
<dbReference type="AlphaFoldDB" id="A0A0L0CMY1"/>
<evidence type="ECO:0000313" key="7">
    <source>
        <dbReference type="EMBL" id="KNC33665.1"/>
    </source>
</evidence>
<keyword evidence="4 6" id="KW-1133">Transmembrane helix</keyword>
<reference evidence="7 8" key="1">
    <citation type="journal article" date="2015" name="Nat. Commun.">
        <title>Lucilia cuprina genome unlocks parasitic fly biology to underpin future interventions.</title>
        <authorList>
            <person name="Anstead C.A."/>
            <person name="Korhonen P.K."/>
            <person name="Young N.D."/>
            <person name="Hall R.S."/>
            <person name="Jex A.R."/>
            <person name="Murali S.C."/>
            <person name="Hughes D.S."/>
            <person name="Lee S.F."/>
            <person name="Perry T."/>
            <person name="Stroehlein A.J."/>
            <person name="Ansell B.R."/>
            <person name="Breugelmans B."/>
            <person name="Hofmann A."/>
            <person name="Qu J."/>
            <person name="Dugan S."/>
            <person name="Lee S.L."/>
            <person name="Chao H."/>
            <person name="Dinh H."/>
            <person name="Han Y."/>
            <person name="Doddapaneni H.V."/>
            <person name="Worley K.C."/>
            <person name="Muzny D.M."/>
            <person name="Ioannidis P."/>
            <person name="Waterhouse R.M."/>
            <person name="Zdobnov E.M."/>
            <person name="James P.J."/>
            <person name="Bagnall N.H."/>
            <person name="Kotze A.C."/>
            <person name="Gibbs R.A."/>
            <person name="Richards S."/>
            <person name="Batterham P."/>
            <person name="Gasser R.B."/>
        </authorList>
    </citation>
    <scope>NUCLEOTIDE SEQUENCE [LARGE SCALE GENOMIC DNA]</scope>
    <source>
        <strain evidence="7 8">LS</strain>
        <tissue evidence="7">Full body</tissue>
    </source>
</reference>
<dbReference type="GO" id="GO:0007165">
    <property type="term" value="P:signal transduction"/>
    <property type="evidence" value="ECO:0007669"/>
    <property type="project" value="UniProtKB-KW"/>
</dbReference>
<gene>
    <name evidence="7" type="ORF">FF38_08776</name>
</gene>
<feature type="transmembrane region" description="Helical" evidence="6">
    <location>
        <begin position="207"/>
        <end position="229"/>
    </location>
</feature>
<dbReference type="OrthoDB" id="7856336at2759"/>
<keyword evidence="8" id="KW-1185">Reference proteome</keyword>
<feature type="transmembrane region" description="Helical" evidence="6">
    <location>
        <begin position="176"/>
        <end position="195"/>
    </location>
</feature>
<keyword evidence="3 6" id="KW-0812">Transmembrane</keyword>
<comment type="caution">
    <text evidence="6">Lacks conserved residue(s) required for the propagation of feature annotation.</text>
</comment>
<feature type="transmembrane region" description="Helical" evidence="6">
    <location>
        <begin position="118"/>
        <end position="139"/>
    </location>
</feature>
<dbReference type="InterPro" id="IPR013604">
    <property type="entry name" value="7TM_chemorcpt"/>
</dbReference>
<dbReference type="Proteomes" id="UP000037069">
    <property type="component" value="Unassembled WGS sequence"/>
</dbReference>
<feature type="transmembrane region" description="Helical" evidence="6">
    <location>
        <begin position="285"/>
        <end position="305"/>
    </location>
</feature>
<organism evidence="7 8">
    <name type="scientific">Lucilia cuprina</name>
    <name type="common">Green bottle fly</name>
    <name type="synonym">Australian sheep blowfly</name>
    <dbReference type="NCBI Taxonomy" id="7375"/>
    <lineage>
        <taxon>Eukaryota</taxon>
        <taxon>Metazoa</taxon>
        <taxon>Ecdysozoa</taxon>
        <taxon>Arthropoda</taxon>
        <taxon>Hexapoda</taxon>
        <taxon>Insecta</taxon>
        <taxon>Pterygota</taxon>
        <taxon>Neoptera</taxon>
        <taxon>Endopterygota</taxon>
        <taxon>Diptera</taxon>
        <taxon>Brachycera</taxon>
        <taxon>Muscomorpha</taxon>
        <taxon>Oestroidea</taxon>
        <taxon>Calliphoridae</taxon>
        <taxon>Luciliinae</taxon>
        <taxon>Lucilia</taxon>
    </lineage>
</organism>
<evidence type="ECO:0000256" key="3">
    <source>
        <dbReference type="ARBA" id="ARBA00022692"/>
    </source>
</evidence>
<feature type="transmembrane region" description="Helical" evidence="6">
    <location>
        <begin position="45"/>
        <end position="66"/>
    </location>
</feature>
<proteinExistence type="inferred from homology"/>
<dbReference type="Pfam" id="PF08395">
    <property type="entry name" value="7tm_7"/>
    <property type="match status" value="1"/>
</dbReference>
<protein>
    <recommendedName>
        <fullName evidence="6">Gustatory receptor</fullName>
    </recommendedName>
</protein>
<evidence type="ECO:0000256" key="4">
    <source>
        <dbReference type="ARBA" id="ARBA00022989"/>
    </source>
</evidence>
<evidence type="ECO:0000313" key="8">
    <source>
        <dbReference type="Proteomes" id="UP000037069"/>
    </source>
</evidence>
<evidence type="ECO:0000256" key="1">
    <source>
        <dbReference type="ARBA" id="ARBA00004651"/>
    </source>
</evidence>
<keyword evidence="6" id="KW-0807">Transducer</keyword>
<dbReference type="OMA" id="IIISHYY"/>
<feature type="transmembrane region" description="Helical" evidence="6">
    <location>
        <begin position="325"/>
        <end position="344"/>
    </location>
</feature>
<name>A0A0L0CMY1_LUCCU</name>
<keyword evidence="6" id="KW-0675">Receptor</keyword>
<evidence type="ECO:0000256" key="2">
    <source>
        <dbReference type="ARBA" id="ARBA00022475"/>
    </source>
</evidence>
<sequence length="349" mass="40308">MANIRINDIKAVILKCNSGPLAFLGFHCMRLLNTTIRNTTTMRRSTHLIIVFCYYFAILLGILNFSYDFRTRRAYKNIYVTIYAGLLNVSLYAVIPYIGMTLKLKTRPPGSEELLYKLSVLITFIRIGGALASVIFHWIKRQEYIKLINSYQHFCEQYLQKYHKHKRFIKYIEQNIRIKFLCSLVTDLIVLTGSVQVFRDIFENSNIYILLALALIPSVLNRIMLHYYFTLQNINALLNIINEELEGILKTTTAGDGQCKDMSNYINVLANIVIQLHYYVARINGIYEIQGVCCMLTVYLLNVSLQMAAFPLEIDLVGLYVVKKPMIFALFGSAIAKAIVLMQYDFKYK</sequence>
<accession>A0A0L0CMY1</accession>
<evidence type="ECO:0000256" key="5">
    <source>
        <dbReference type="ARBA" id="ARBA00023136"/>
    </source>
</evidence>
<evidence type="ECO:0000256" key="6">
    <source>
        <dbReference type="RuleBase" id="RU363108"/>
    </source>
</evidence>
<comment type="function">
    <text evidence="6">Gustatory receptor which mediates acceptance or avoidance behavior, depending on its substrates.</text>
</comment>
<dbReference type="GO" id="GO:0005886">
    <property type="term" value="C:plasma membrane"/>
    <property type="evidence" value="ECO:0007669"/>
    <property type="project" value="UniProtKB-SubCell"/>
</dbReference>
<keyword evidence="5 6" id="KW-0472">Membrane</keyword>
<feature type="transmembrane region" description="Helical" evidence="6">
    <location>
        <begin position="78"/>
        <end position="98"/>
    </location>
</feature>
<feature type="transmembrane region" description="Helical" evidence="6">
    <location>
        <begin position="12"/>
        <end position="33"/>
    </location>
</feature>
<dbReference type="EMBL" id="JRES01000171">
    <property type="protein sequence ID" value="KNC33665.1"/>
    <property type="molecule type" value="Genomic_DNA"/>
</dbReference>
<comment type="similarity">
    <text evidence="6">Belongs to the insect chemoreceptor superfamily. Gustatory receptor (GR) family.</text>
</comment>
<dbReference type="GO" id="GO:0050909">
    <property type="term" value="P:sensory perception of taste"/>
    <property type="evidence" value="ECO:0007669"/>
    <property type="project" value="InterPro"/>
</dbReference>
<comment type="subcellular location">
    <subcellularLocation>
        <location evidence="1 6">Cell membrane</location>
        <topology evidence="1 6">Multi-pass membrane protein</topology>
    </subcellularLocation>
</comment>
<comment type="caution">
    <text evidence="7">The sequence shown here is derived from an EMBL/GenBank/DDBJ whole genome shotgun (WGS) entry which is preliminary data.</text>
</comment>